<evidence type="ECO:0000313" key="3">
    <source>
        <dbReference type="EMBL" id="KAJ3838752.1"/>
    </source>
</evidence>
<keyword evidence="2" id="KW-1133">Transmembrane helix</keyword>
<reference evidence="3" key="1">
    <citation type="submission" date="2022-08" db="EMBL/GenBank/DDBJ databases">
        <authorList>
            <consortium name="DOE Joint Genome Institute"/>
            <person name="Min B."/>
            <person name="Riley R."/>
            <person name="Sierra-Patev S."/>
            <person name="Naranjo-Ortiz M."/>
            <person name="Looney B."/>
            <person name="Konkel Z."/>
            <person name="Slot J.C."/>
            <person name="Sakamoto Y."/>
            <person name="Steenwyk J.L."/>
            <person name="Rokas A."/>
            <person name="Carro J."/>
            <person name="Camarero S."/>
            <person name="Ferreira P."/>
            <person name="Molpeceres G."/>
            <person name="Ruiz-Duenas F.J."/>
            <person name="Serrano A."/>
            <person name="Henrissat B."/>
            <person name="Drula E."/>
            <person name="Hughes K.W."/>
            <person name="Mata J.L."/>
            <person name="Ishikawa N.K."/>
            <person name="Vargas-Isla R."/>
            <person name="Ushijima S."/>
            <person name="Smith C.A."/>
            <person name="Ahrendt S."/>
            <person name="Andreopoulos W."/>
            <person name="He G."/>
            <person name="Labutti K."/>
            <person name="Lipzen A."/>
            <person name="Ng V."/>
            <person name="Sandor L."/>
            <person name="Barry K."/>
            <person name="Martinez A.T."/>
            <person name="Xiao Y."/>
            <person name="Gibbons J.G."/>
            <person name="Terashima K."/>
            <person name="Hibbett D.S."/>
            <person name="Grigoriev I.V."/>
        </authorList>
    </citation>
    <scope>NUCLEOTIDE SEQUENCE</scope>
    <source>
        <strain evidence="3">TFB9207</strain>
    </source>
</reference>
<evidence type="ECO:0000256" key="2">
    <source>
        <dbReference type="SAM" id="Phobius"/>
    </source>
</evidence>
<evidence type="ECO:0000256" key="1">
    <source>
        <dbReference type="SAM" id="MobiDB-lite"/>
    </source>
</evidence>
<gene>
    <name evidence="3" type="ORF">F5878DRAFT_681395</name>
</gene>
<keyword evidence="2" id="KW-0812">Transmembrane</keyword>
<name>A0AA38UEG9_9AGAR</name>
<keyword evidence="4" id="KW-1185">Reference proteome</keyword>
<proteinExistence type="predicted"/>
<dbReference type="Proteomes" id="UP001163846">
    <property type="component" value="Unassembled WGS sequence"/>
</dbReference>
<keyword evidence="2" id="KW-0472">Membrane</keyword>
<comment type="caution">
    <text evidence="3">The sequence shown here is derived from an EMBL/GenBank/DDBJ whole genome shotgun (WGS) entry which is preliminary data.</text>
</comment>
<evidence type="ECO:0000313" key="4">
    <source>
        <dbReference type="Proteomes" id="UP001163846"/>
    </source>
</evidence>
<protein>
    <submittedName>
        <fullName evidence="3">Uncharacterized protein</fullName>
    </submittedName>
</protein>
<feature type="compositionally biased region" description="Polar residues" evidence="1">
    <location>
        <begin position="55"/>
        <end position="69"/>
    </location>
</feature>
<dbReference type="AlphaFoldDB" id="A0AA38UEG9"/>
<organism evidence="3 4">
    <name type="scientific">Lentinula raphanica</name>
    <dbReference type="NCBI Taxonomy" id="153919"/>
    <lineage>
        <taxon>Eukaryota</taxon>
        <taxon>Fungi</taxon>
        <taxon>Dikarya</taxon>
        <taxon>Basidiomycota</taxon>
        <taxon>Agaricomycotina</taxon>
        <taxon>Agaricomycetes</taxon>
        <taxon>Agaricomycetidae</taxon>
        <taxon>Agaricales</taxon>
        <taxon>Marasmiineae</taxon>
        <taxon>Omphalotaceae</taxon>
        <taxon>Lentinula</taxon>
    </lineage>
</organism>
<sequence>MPSLPSIGDTELSSESSSPLSTSMLNSSSTSWPYPGSSGPSSSPTPPPPTVTPCASRTDSSTRTPTGLSSGRPPIIRSFTGTTNQSTSSAAYIFCSVAAMLNVKPMATSTSGGGVPPPPVLGQRSATTTQPAQPTVYPTNFTFTFTLTLMFTFTLTLTFASAFTLTFTLTFTSHPDVHNLGLHTLI</sequence>
<accession>A0AA38UEG9</accession>
<feature type="region of interest" description="Disordered" evidence="1">
    <location>
        <begin position="1"/>
        <end position="82"/>
    </location>
</feature>
<feature type="transmembrane region" description="Helical" evidence="2">
    <location>
        <begin position="141"/>
        <end position="165"/>
    </location>
</feature>
<dbReference type="EMBL" id="MU806165">
    <property type="protein sequence ID" value="KAJ3838752.1"/>
    <property type="molecule type" value="Genomic_DNA"/>
</dbReference>
<feature type="compositionally biased region" description="Low complexity" evidence="1">
    <location>
        <begin position="10"/>
        <end position="42"/>
    </location>
</feature>